<dbReference type="EMBL" id="QYTW02000009">
    <property type="protein sequence ID" value="RST59699.1"/>
    <property type="molecule type" value="Genomic_DNA"/>
</dbReference>
<feature type="region of interest" description="Disordered" evidence="1">
    <location>
        <begin position="1"/>
        <end position="25"/>
    </location>
</feature>
<reference evidence="2 3" key="1">
    <citation type="submission" date="2018-12" db="EMBL/GenBank/DDBJ databases">
        <authorList>
            <person name="Sun L."/>
            <person name="Chen Z."/>
        </authorList>
    </citation>
    <scope>NUCLEOTIDE SEQUENCE [LARGE SCALE GENOMIC DNA]</scope>
    <source>
        <strain evidence="2 3">LMG 29736</strain>
    </source>
</reference>
<comment type="caution">
    <text evidence="2">The sequence shown here is derived from an EMBL/GenBank/DDBJ whole genome shotgun (WGS) entry which is preliminary data.</text>
</comment>
<dbReference type="RefSeq" id="WP_120119100.1">
    <property type="nucleotide sequence ID" value="NZ_QYTW02000009.1"/>
</dbReference>
<dbReference type="NCBIfam" id="TIGR01558">
    <property type="entry name" value="sm_term_P27"/>
    <property type="match status" value="1"/>
</dbReference>
<evidence type="ECO:0000313" key="2">
    <source>
        <dbReference type="EMBL" id="RST59699.1"/>
    </source>
</evidence>
<evidence type="ECO:0000313" key="3">
    <source>
        <dbReference type="Proteomes" id="UP000287296"/>
    </source>
</evidence>
<protein>
    <submittedName>
        <fullName evidence="2">Phage terminase small subunit P27 family</fullName>
    </submittedName>
</protein>
<sequence>MRGKPSRRLHSKDDLKKHKKGKDHVAKEIARQDTLNDYDQLQVKPIPSHLCYYGKQEWKRIIPLLQQLPIAELDRQMIESYCQLHGFKRRLQKDIQEFGEVTNFYDEDGNLTNRRINPSYNAYLSTVKEIRMIANQLGMTINSRLELAIPDGEKEEDEILKLLKG</sequence>
<organism evidence="2 3">
    <name type="scientific">Siminovitchia terrae</name>
    <name type="common">Bacillus terrae</name>
    <dbReference type="NCBI Taxonomy" id="1914933"/>
    <lineage>
        <taxon>Bacteria</taxon>
        <taxon>Bacillati</taxon>
        <taxon>Bacillota</taxon>
        <taxon>Bacilli</taxon>
        <taxon>Bacillales</taxon>
        <taxon>Bacillaceae</taxon>
        <taxon>Siminovitchia</taxon>
    </lineage>
</organism>
<proteinExistence type="predicted"/>
<dbReference type="AlphaFoldDB" id="A0A429X8J2"/>
<dbReference type="InterPro" id="IPR006448">
    <property type="entry name" value="Phage_term_ssu_P27"/>
</dbReference>
<feature type="compositionally biased region" description="Basic residues" evidence="1">
    <location>
        <begin position="1"/>
        <end position="10"/>
    </location>
</feature>
<name>A0A429X8J2_SIMTE</name>
<dbReference type="OrthoDB" id="1701795at2"/>
<evidence type="ECO:0000256" key="1">
    <source>
        <dbReference type="SAM" id="MobiDB-lite"/>
    </source>
</evidence>
<accession>A0A429X8J2</accession>
<gene>
    <name evidence="2" type="ORF">D5F11_011395</name>
</gene>
<dbReference type="Proteomes" id="UP000287296">
    <property type="component" value="Unassembled WGS sequence"/>
</dbReference>
<dbReference type="Pfam" id="PF05119">
    <property type="entry name" value="Terminase_4"/>
    <property type="match status" value="1"/>
</dbReference>